<evidence type="ECO:0000313" key="6">
    <source>
        <dbReference type="Proteomes" id="UP001139179"/>
    </source>
</evidence>
<keyword evidence="3 4" id="KW-0456">Lyase</keyword>
<comment type="caution">
    <text evidence="5">The sequence shown here is derived from an EMBL/GenBank/DDBJ whole genome shotgun (WGS) entry which is preliminary data.</text>
</comment>
<comment type="function">
    <text evidence="4">Catalyzes the dehydration of chorismate into 3-[(1-carboxyvinyl)oxy]benzoate, a step in the biosynthesis of menaquinone (MK, vitamin K2).</text>
</comment>
<dbReference type="RefSeq" id="WP_251222405.1">
    <property type="nucleotide sequence ID" value="NZ_JAMBOL010000003.1"/>
</dbReference>
<dbReference type="Gene3D" id="3.40.190.10">
    <property type="entry name" value="Periplasmic binding protein-like II"/>
    <property type="match status" value="2"/>
</dbReference>
<dbReference type="GO" id="GO:0016836">
    <property type="term" value="F:hydro-lyase activity"/>
    <property type="evidence" value="ECO:0007669"/>
    <property type="project" value="UniProtKB-UniRule"/>
</dbReference>
<dbReference type="GO" id="GO:0009234">
    <property type="term" value="P:menaquinone biosynthetic process"/>
    <property type="evidence" value="ECO:0007669"/>
    <property type="project" value="UniProtKB-UniRule"/>
</dbReference>
<organism evidence="5 6">
    <name type="scientific">Halalkalibacter oceani</name>
    <dbReference type="NCBI Taxonomy" id="1653776"/>
    <lineage>
        <taxon>Bacteria</taxon>
        <taxon>Bacillati</taxon>
        <taxon>Bacillota</taxon>
        <taxon>Bacilli</taxon>
        <taxon>Bacillales</taxon>
        <taxon>Bacillaceae</taxon>
        <taxon>Halalkalibacter</taxon>
    </lineage>
</organism>
<dbReference type="InterPro" id="IPR030868">
    <property type="entry name" value="MqnA"/>
</dbReference>
<dbReference type="AlphaFoldDB" id="A0A9X2DNK6"/>
<dbReference type="HAMAP" id="MF_00995">
    <property type="entry name" value="MqnA"/>
    <property type="match status" value="1"/>
</dbReference>
<proteinExistence type="inferred from homology"/>
<sequence>MSLVIGEISYTNILPFFYHLDREKLKEANCHFTPQVPAQLNKAMAADQVDIGGISSFAYAANAGAYTLLPNLSVTSYGNVNSIFLFSKHPIEQLAAKKIALTSSSATSVHLLKIILEHFYSLDVQYTTMKPDFTEMLREHDGCLLIGDDAIRAKRELPDNLYSYDLGEIWYKQTGLPMVYAVFAVRNEAISKQAELVGTVYQSFLASKQLSEELNYQPMIADIVKTHGGSEDFWNLYFQQLCNDFGETEQRGLLYFYRLAYQLGYLKHPVDKLVIWDSVLIKKMLANNEM</sequence>
<name>A0A9X2DNK6_9BACI</name>
<dbReference type="EMBL" id="JAMBOL010000003">
    <property type="protein sequence ID" value="MCM3713598.1"/>
    <property type="molecule type" value="Genomic_DNA"/>
</dbReference>
<dbReference type="CDD" id="cd13634">
    <property type="entry name" value="PBP2_Sco4506"/>
    <property type="match status" value="1"/>
</dbReference>
<reference evidence="5" key="1">
    <citation type="submission" date="2022-05" db="EMBL/GenBank/DDBJ databases">
        <title>Comparative Genomics of Spacecraft Associated Microbes.</title>
        <authorList>
            <person name="Tran M.T."/>
            <person name="Wright A."/>
            <person name="Seuylemezian A."/>
            <person name="Eisen J."/>
            <person name="Coil D."/>
        </authorList>
    </citation>
    <scope>NUCLEOTIDE SEQUENCE</scope>
    <source>
        <strain evidence="5">214.1.1</strain>
    </source>
</reference>
<keyword evidence="2 4" id="KW-0474">Menaquinone biosynthesis</keyword>
<evidence type="ECO:0000256" key="3">
    <source>
        <dbReference type="ARBA" id="ARBA00023239"/>
    </source>
</evidence>
<dbReference type="Pfam" id="PF02621">
    <property type="entry name" value="VitK2_biosynth"/>
    <property type="match status" value="1"/>
</dbReference>
<comment type="pathway">
    <text evidence="1 4">Quinol/quinone metabolism; menaquinone biosynthesis.</text>
</comment>
<dbReference type="EC" id="4.2.1.151" evidence="4"/>
<dbReference type="PANTHER" id="PTHR37690:SF1">
    <property type="entry name" value="CHORISMATE DEHYDRATASE"/>
    <property type="match status" value="1"/>
</dbReference>
<evidence type="ECO:0000256" key="4">
    <source>
        <dbReference type="HAMAP-Rule" id="MF_00995"/>
    </source>
</evidence>
<evidence type="ECO:0000313" key="5">
    <source>
        <dbReference type="EMBL" id="MCM3713598.1"/>
    </source>
</evidence>
<comment type="catalytic activity">
    <reaction evidence="4">
        <text>chorismate = 3-[(1-carboxyvinyl)-oxy]benzoate + H2O</text>
        <dbReference type="Rhea" id="RHEA:40051"/>
        <dbReference type="ChEBI" id="CHEBI:15377"/>
        <dbReference type="ChEBI" id="CHEBI:29748"/>
        <dbReference type="ChEBI" id="CHEBI:76981"/>
        <dbReference type="EC" id="4.2.1.151"/>
    </reaction>
</comment>
<evidence type="ECO:0000256" key="1">
    <source>
        <dbReference type="ARBA" id="ARBA00004863"/>
    </source>
</evidence>
<comment type="similarity">
    <text evidence="4">Belongs to the MqnA/MqnD family. MqnA subfamily.</text>
</comment>
<dbReference type="InterPro" id="IPR003773">
    <property type="entry name" value="Menaquinone_biosynth"/>
</dbReference>
<dbReference type="Proteomes" id="UP001139179">
    <property type="component" value="Unassembled WGS sequence"/>
</dbReference>
<keyword evidence="6" id="KW-1185">Reference proteome</keyword>
<dbReference type="PANTHER" id="PTHR37690">
    <property type="entry name" value="CHORISMATE DEHYDRATASE"/>
    <property type="match status" value="1"/>
</dbReference>
<evidence type="ECO:0000256" key="2">
    <source>
        <dbReference type="ARBA" id="ARBA00022428"/>
    </source>
</evidence>
<accession>A0A9X2DNK6</accession>
<gene>
    <name evidence="4" type="primary">mqnA</name>
    <name evidence="5" type="ORF">M3202_05840</name>
</gene>
<protein>
    <recommendedName>
        <fullName evidence="4">Chorismate dehydratase</fullName>
        <ecNumber evidence="4">4.2.1.151</ecNumber>
    </recommendedName>
    <alternativeName>
        <fullName evidence="4">Menaquinone biosynthetic enzyme MqnA</fullName>
    </alternativeName>
</protein>
<dbReference type="SUPFAM" id="SSF53850">
    <property type="entry name" value="Periplasmic binding protein-like II"/>
    <property type="match status" value="1"/>
</dbReference>